<reference evidence="3" key="1">
    <citation type="submission" date="2022-11" db="UniProtKB">
        <authorList>
            <consortium name="WormBaseParasite"/>
        </authorList>
    </citation>
    <scope>IDENTIFICATION</scope>
</reference>
<evidence type="ECO:0000313" key="2">
    <source>
        <dbReference type="Proteomes" id="UP000887578"/>
    </source>
</evidence>
<accession>A0A914QVA3</accession>
<dbReference type="WBParaSite" id="PDA_v2.g5733.t1">
    <property type="protein sequence ID" value="PDA_v2.g5733.t1"/>
    <property type="gene ID" value="PDA_v2.g5733"/>
</dbReference>
<keyword evidence="1" id="KW-1133">Transmembrane helix</keyword>
<organism evidence="2 3">
    <name type="scientific">Panagrolaimus davidi</name>
    <dbReference type="NCBI Taxonomy" id="227884"/>
    <lineage>
        <taxon>Eukaryota</taxon>
        <taxon>Metazoa</taxon>
        <taxon>Ecdysozoa</taxon>
        <taxon>Nematoda</taxon>
        <taxon>Chromadorea</taxon>
        <taxon>Rhabditida</taxon>
        <taxon>Tylenchina</taxon>
        <taxon>Panagrolaimomorpha</taxon>
        <taxon>Panagrolaimoidea</taxon>
        <taxon>Panagrolaimidae</taxon>
        <taxon>Panagrolaimus</taxon>
    </lineage>
</organism>
<evidence type="ECO:0000313" key="3">
    <source>
        <dbReference type="WBParaSite" id="PDA_v2.g5733.t1"/>
    </source>
</evidence>
<dbReference type="AlphaFoldDB" id="A0A914QVA3"/>
<keyword evidence="2" id="KW-1185">Reference proteome</keyword>
<proteinExistence type="predicted"/>
<keyword evidence="1" id="KW-0472">Membrane</keyword>
<name>A0A914QVA3_9BILA</name>
<evidence type="ECO:0000256" key="1">
    <source>
        <dbReference type="SAM" id="Phobius"/>
    </source>
</evidence>
<sequence>MINPNPNHIRQKSLLPSNIILAMIDGETFDYDQVFVSAQPPTLIIPSQNESSEGLSDNDFPPPPSTLNTIPLMSPFSSKNLHHYDEIDTHTTVTTTVTKIVDPPKKKSKGAIFCLLLSAAIFSALVLLLVFGWHEKLSFGDN</sequence>
<dbReference type="Proteomes" id="UP000887578">
    <property type="component" value="Unplaced"/>
</dbReference>
<protein>
    <submittedName>
        <fullName evidence="3">Uncharacterized protein</fullName>
    </submittedName>
</protein>
<keyword evidence="1" id="KW-0812">Transmembrane</keyword>
<feature type="transmembrane region" description="Helical" evidence="1">
    <location>
        <begin position="112"/>
        <end position="133"/>
    </location>
</feature>